<dbReference type="AlphaFoldDB" id="A0A9D1U4R7"/>
<reference evidence="1" key="1">
    <citation type="journal article" date="2021" name="PeerJ">
        <title>Extensive microbial diversity within the chicken gut microbiome revealed by metagenomics and culture.</title>
        <authorList>
            <person name="Gilroy R."/>
            <person name="Ravi A."/>
            <person name="Getino M."/>
            <person name="Pursley I."/>
            <person name="Horton D.L."/>
            <person name="Alikhan N.F."/>
            <person name="Baker D."/>
            <person name="Gharbi K."/>
            <person name="Hall N."/>
            <person name="Watson M."/>
            <person name="Adriaenssens E.M."/>
            <person name="Foster-Nyarko E."/>
            <person name="Jarju S."/>
            <person name="Secka A."/>
            <person name="Antonio M."/>
            <person name="Oren A."/>
            <person name="Chaudhuri R.R."/>
            <person name="La Ragione R."/>
            <person name="Hildebrand F."/>
            <person name="Pallen M.J."/>
        </authorList>
    </citation>
    <scope>NUCLEOTIDE SEQUENCE</scope>
    <source>
        <strain evidence="1">CHK173-259</strain>
    </source>
</reference>
<protein>
    <submittedName>
        <fullName evidence="1">Metallophosphoesterase</fullName>
    </submittedName>
</protein>
<organism evidence="1 2">
    <name type="scientific">Candidatus Levilactobacillus faecigallinarum</name>
    <dbReference type="NCBI Taxonomy" id="2838638"/>
    <lineage>
        <taxon>Bacteria</taxon>
        <taxon>Bacillati</taxon>
        <taxon>Bacillota</taxon>
        <taxon>Bacilli</taxon>
        <taxon>Lactobacillales</taxon>
        <taxon>Lactobacillaceae</taxon>
        <taxon>Levilactobacillus</taxon>
    </lineage>
</organism>
<dbReference type="InterPro" id="IPR029052">
    <property type="entry name" value="Metallo-depent_PP-like"/>
</dbReference>
<dbReference type="GO" id="GO:0110154">
    <property type="term" value="P:RNA decapping"/>
    <property type="evidence" value="ECO:0007669"/>
    <property type="project" value="TreeGrafter"/>
</dbReference>
<dbReference type="InterPro" id="IPR050126">
    <property type="entry name" value="Ap4A_hydrolase"/>
</dbReference>
<dbReference type="PANTHER" id="PTHR42850:SF4">
    <property type="entry name" value="ZINC-DEPENDENT ENDOPOLYPHOSPHATASE"/>
    <property type="match status" value="1"/>
</dbReference>
<proteinExistence type="predicted"/>
<dbReference type="SUPFAM" id="SSF56300">
    <property type="entry name" value="Metallo-dependent phosphatases"/>
    <property type="match status" value="1"/>
</dbReference>
<comment type="caution">
    <text evidence="1">The sequence shown here is derived from an EMBL/GenBank/DDBJ whole genome shotgun (WGS) entry which is preliminary data.</text>
</comment>
<accession>A0A9D1U4R7</accession>
<sequence length="278" mass="30972">MEKVTFVGDIHSGADDLRTLLTDPVILDSHIVFLGDYIDGLTTRHFSDHTEPMVVDPLAVLDILMDRVAHHGDQALLGNHDDFWIATARRDRDAYETWKLNGGEHTWARLGITGDGLFQVADALNAAPLRAYTDFLNQRPITWENDAILAVHAGLNWHNTLAQQERDDLLWIRGDYYFKDDDHHAEGWHRNDLGKVIVTGHTPVQFLQTNGIGYIKMTASHDDVPRYLIDSGSRSGAVDGGVFALTLAADGQVIQKKRAVKGQLYDGDQPLTEADLAD</sequence>
<dbReference type="EMBL" id="DXGJ01000028">
    <property type="protein sequence ID" value="HIW71682.1"/>
    <property type="molecule type" value="Genomic_DNA"/>
</dbReference>
<name>A0A9D1U4R7_9LACO</name>
<dbReference type="Gene3D" id="3.60.21.10">
    <property type="match status" value="1"/>
</dbReference>
<dbReference type="GO" id="GO:0005737">
    <property type="term" value="C:cytoplasm"/>
    <property type="evidence" value="ECO:0007669"/>
    <property type="project" value="TreeGrafter"/>
</dbReference>
<gene>
    <name evidence="1" type="ORF">H9875_03555</name>
</gene>
<dbReference type="GO" id="GO:0016791">
    <property type="term" value="F:phosphatase activity"/>
    <property type="evidence" value="ECO:0007669"/>
    <property type="project" value="TreeGrafter"/>
</dbReference>
<dbReference type="PANTHER" id="PTHR42850">
    <property type="entry name" value="METALLOPHOSPHOESTERASE"/>
    <property type="match status" value="1"/>
</dbReference>
<evidence type="ECO:0000313" key="1">
    <source>
        <dbReference type="EMBL" id="HIW71682.1"/>
    </source>
</evidence>
<dbReference type="Proteomes" id="UP000886822">
    <property type="component" value="Unassembled WGS sequence"/>
</dbReference>
<dbReference type="GO" id="GO:0008803">
    <property type="term" value="F:bis(5'-nucleosyl)-tetraphosphatase (symmetrical) activity"/>
    <property type="evidence" value="ECO:0007669"/>
    <property type="project" value="TreeGrafter"/>
</dbReference>
<reference evidence="1" key="2">
    <citation type="submission" date="2021-04" db="EMBL/GenBank/DDBJ databases">
        <authorList>
            <person name="Gilroy R."/>
        </authorList>
    </citation>
    <scope>NUCLEOTIDE SEQUENCE</scope>
    <source>
        <strain evidence="1">CHK173-259</strain>
    </source>
</reference>
<evidence type="ECO:0000313" key="2">
    <source>
        <dbReference type="Proteomes" id="UP000886822"/>
    </source>
</evidence>